<organism evidence="4 5">
    <name type="scientific">Shouchella lonarensis</name>
    <dbReference type="NCBI Taxonomy" id="1464122"/>
    <lineage>
        <taxon>Bacteria</taxon>
        <taxon>Bacillati</taxon>
        <taxon>Bacillota</taxon>
        <taxon>Bacilli</taxon>
        <taxon>Bacillales</taxon>
        <taxon>Bacillaceae</taxon>
        <taxon>Shouchella</taxon>
    </lineage>
</organism>
<evidence type="ECO:0000313" key="4">
    <source>
        <dbReference type="EMBL" id="SDC35467.1"/>
    </source>
</evidence>
<comment type="similarity">
    <text evidence="1">Belongs to the peptidase U4 family.</text>
</comment>
<comment type="function">
    <text evidence="1">Probable aspartic protease that is responsible for the proteolytic cleavage of the RNA polymerase sigma E factor (SigE/spoIIGB) to yield the active peptide in the mother cell during sporulation. Responds to a signal from the forespore that is triggered by the extracellular signal protein SpoIIR.</text>
</comment>
<name>A0A1G6KWX9_9BACI</name>
<dbReference type="GO" id="GO:0004190">
    <property type="term" value="F:aspartic-type endopeptidase activity"/>
    <property type="evidence" value="ECO:0007669"/>
    <property type="project" value="UniProtKB-KW"/>
</dbReference>
<comment type="subunit">
    <text evidence="1">Self-associates. Interacts with SigE. Interacts with SpoIIR.</text>
</comment>
<proteinExistence type="inferred from homology"/>
<dbReference type="AlphaFoldDB" id="A0A1G6KWX9"/>
<keyword evidence="1" id="KW-0378">Hydrolase</keyword>
<evidence type="ECO:0000256" key="1">
    <source>
        <dbReference type="PIRNR" id="PIRNR018571"/>
    </source>
</evidence>
<keyword evidence="1" id="KW-0749">Sporulation</keyword>
<dbReference type="PIRSF" id="PIRSF018571">
    <property type="entry name" value="SpoIIGA"/>
    <property type="match status" value="1"/>
</dbReference>
<feature type="transmembrane region" description="Helical" evidence="3">
    <location>
        <begin position="90"/>
        <end position="108"/>
    </location>
</feature>
<keyword evidence="1" id="KW-0645">Protease</keyword>
<gene>
    <name evidence="4" type="ORF">SAMN05421737_107182</name>
</gene>
<dbReference type="GO" id="GO:0030436">
    <property type="term" value="P:asexual sporulation"/>
    <property type="evidence" value="ECO:0007669"/>
    <property type="project" value="InterPro"/>
</dbReference>
<reference evidence="5" key="1">
    <citation type="submission" date="2016-09" db="EMBL/GenBank/DDBJ databases">
        <authorList>
            <person name="Varghese N."/>
            <person name="Submissions S."/>
        </authorList>
    </citation>
    <scope>NUCLEOTIDE SEQUENCE [LARGE SCALE GENOMIC DNA]</scope>
    <source>
        <strain evidence="5">25nlg</strain>
    </source>
</reference>
<feature type="transmembrane region" description="Helical" evidence="3">
    <location>
        <begin position="128"/>
        <end position="145"/>
    </location>
</feature>
<evidence type="ECO:0000313" key="5">
    <source>
        <dbReference type="Proteomes" id="UP000242662"/>
    </source>
</evidence>
<feature type="active site" evidence="2">
    <location>
        <position position="181"/>
    </location>
</feature>
<dbReference type="Proteomes" id="UP000242662">
    <property type="component" value="Unassembled WGS sequence"/>
</dbReference>
<protein>
    <recommendedName>
        <fullName evidence="1">Sporulation sigma-E factor-processing peptidase</fullName>
        <ecNumber evidence="1">3.4.23.-</ecNumber>
    </recommendedName>
    <alternativeName>
        <fullName evidence="1">Membrane-associated aspartic protease</fullName>
    </alternativeName>
    <alternativeName>
        <fullName evidence="1">Stage II sporulation protein GA</fullName>
    </alternativeName>
</protein>
<keyword evidence="5" id="KW-1185">Reference proteome</keyword>
<dbReference type="STRING" id="1464122.SAMN05421737_107182"/>
<feature type="transmembrane region" description="Helical" evidence="3">
    <location>
        <begin position="6"/>
        <end position="27"/>
    </location>
</feature>
<dbReference type="EC" id="3.4.23.-" evidence="1"/>
<evidence type="ECO:0000256" key="3">
    <source>
        <dbReference type="SAM" id="Phobius"/>
    </source>
</evidence>
<sequence length="300" mass="34073">MIVYLDLIWLLNVGIDYLLLACTALLLKRRFQHVRMLLGALIASAIVFLMFTPLASWFLHPLVKLVYSAMIVVVSFGYRRMTYFLQGLATFYFVAFITGGGLFALHYFFQTDADVLAYLPGYGLGGPMISWIFVLICVPLVLYFAKQQVASFEVKKVNSEQLVDVECWIDGVCVVVTGFIDTGNQLRDPMTRTPVMIIETHLLYEHFTKEQLDVITSLRTDVDHHDYPLLARMRIVPFRAVGQAKPFLAALKPDRVRLTHGGDVYETRNVLIGLYERTLSPEATFQCIVHPQLIQKQAVS</sequence>
<dbReference type="EMBL" id="FMYM01000007">
    <property type="protein sequence ID" value="SDC35467.1"/>
    <property type="molecule type" value="Genomic_DNA"/>
</dbReference>
<keyword evidence="3" id="KW-1133">Transmembrane helix</keyword>
<dbReference type="RefSeq" id="WP_090775987.1">
    <property type="nucleotide sequence ID" value="NZ_FMYM01000007.1"/>
</dbReference>
<dbReference type="GO" id="GO:0005886">
    <property type="term" value="C:plasma membrane"/>
    <property type="evidence" value="ECO:0007669"/>
    <property type="project" value="UniProtKB-SubCell"/>
</dbReference>
<feature type="transmembrane region" description="Helical" evidence="3">
    <location>
        <begin position="57"/>
        <end position="78"/>
    </location>
</feature>
<keyword evidence="1" id="KW-1003">Cell membrane</keyword>
<dbReference type="OrthoDB" id="2690199at2"/>
<accession>A0A1G6KWX9</accession>
<dbReference type="Pfam" id="PF03419">
    <property type="entry name" value="Peptidase_U4"/>
    <property type="match status" value="1"/>
</dbReference>
<keyword evidence="1" id="KW-0064">Aspartyl protease</keyword>
<evidence type="ECO:0000256" key="2">
    <source>
        <dbReference type="PIRSR" id="PIRSR018571-1"/>
    </source>
</evidence>
<dbReference type="InterPro" id="IPR005081">
    <property type="entry name" value="SpoIIGA"/>
</dbReference>
<comment type="subcellular location">
    <subcellularLocation>
        <location evidence="1">Cell membrane</location>
    </subcellularLocation>
</comment>
<keyword evidence="3" id="KW-0812">Transmembrane</keyword>
<dbReference type="GO" id="GO:0030435">
    <property type="term" value="P:sporulation resulting in formation of a cellular spore"/>
    <property type="evidence" value="ECO:0007669"/>
    <property type="project" value="UniProtKB-KW"/>
</dbReference>
<dbReference type="GO" id="GO:0006508">
    <property type="term" value="P:proteolysis"/>
    <property type="evidence" value="ECO:0007669"/>
    <property type="project" value="UniProtKB-KW"/>
</dbReference>
<feature type="transmembrane region" description="Helical" evidence="3">
    <location>
        <begin position="34"/>
        <end position="51"/>
    </location>
</feature>
<dbReference type="NCBIfam" id="TIGR02854">
    <property type="entry name" value="spore_II_GA"/>
    <property type="match status" value="1"/>
</dbReference>
<keyword evidence="1 3" id="KW-0472">Membrane</keyword>